<comment type="caution">
    <text evidence="1">The sequence shown here is derived from an EMBL/GenBank/DDBJ whole genome shotgun (WGS) entry which is preliminary data.</text>
</comment>
<dbReference type="AlphaFoldDB" id="A0AAD5QKF2"/>
<reference evidence="1" key="1">
    <citation type="submission" date="2021-06" db="EMBL/GenBank/DDBJ databases">
        <title>Parelaphostrongylus tenuis whole genome reference sequence.</title>
        <authorList>
            <person name="Garwood T.J."/>
            <person name="Larsen P.A."/>
            <person name="Fountain-Jones N.M."/>
            <person name="Garbe J.R."/>
            <person name="Macchietto M.G."/>
            <person name="Kania S.A."/>
            <person name="Gerhold R.W."/>
            <person name="Richards J.E."/>
            <person name="Wolf T.M."/>
        </authorList>
    </citation>
    <scope>NUCLEOTIDE SEQUENCE</scope>
    <source>
        <strain evidence="1">MNPRO001-30</strain>
        <tissue evidence="1">Meninges</tissue>
    </source>
</reference>
<evidence type="ECO:0000313" key="1">
    <source>
        <dbReference type="EMBL" id="KAJ1353892.1"/>
    </source>
</evidence>
<gene>
    <name evidence="1" type="ORF">KIN20_010662</name>
</gene>
<organism evidence="1 2">
    <name type="scientific">Parelaphostrongylus tenuis</name>
    <name type="common">Meningeal worm</name>
    <dbReference type="NCBI Taxonomy" id="148309"/>
    <lineage>
        <taxon>Eukaryota</taxon>
        <taxon>Metazoa</taxon>
        <taxon>Ecdysozoa</taxon>
        <taxon>Nematoda</taxon>
        <taxon>Chromadorea</taxon>
        <taxon>Rhabditida</taxon>
        <taxon>Rhabditina</taxon>
        <taxon>Rhabditomorpha</taxon>
        <taxon>Strongyloidea</taxon>
        <taxon>Metastrongylidae</taxon>
        <taxon>Parelaphostrongylus</taxon>
    </lineage>
</organism>
<keyword evidence="2" id="KW-1185">Reference proteome</keyword>
<evidence type="ECO:0000313" key="2">
    <source>
        <dbReference type="Proteomes" id="UP001196413"/>
    </source>
</evidence>
<name>A0AAD5QKF2_PARTN</name>
<protein>
    <submittedName>
        <fullName evidence="1">Uncharacterized protein</fullName>
    </submittedName>
</protein>
<accession>A0AAD5QKF2</accession>
<dbReference type="EMBL" id="JAHQIW010001880">
    <property type="protein sequence ID" value="KAJ1353892.1"/>
    <property type="molecule type" value="Genomic_DNA"/>
</dbReference>
<dbReference type="Proteomes" id="UP001196413">
    <property type="component" value="Unassembled WGS sequence"/>
</dbReference>
<proteinExistence type="predicted"/>
<sequence>MVKVIGEYFTFSKVFFTIQYICILICGRAQVLSYWPFFSEVSQISSHIQSDVATLDVKRMVVRCWKQHSDVVQPQEHMEVIWSADGMVGNKYFESNGKHFVEIQDCKENRFVPHFTTLITKAKF</sequence>